<name>A0ACB8X7X7_9TELE</name>
<keyword evidence="2" id="KW-1185">Reference proteome</keyword>
<organism evidence="1 2">
    <name type="scientific">Scortum barcoo</name>
    <name type="common">barcoo grunter</name>
    <dbReference type="NCBI Taxonomy" id="214431"/>
    <lineage>
        <taxon>Eukaryota</taxon>
        <taxon>Metazoa</taxon>
        <taxon>Chordata</taxon>
        <taxon>Craniata</taxon>
        <taxon>Vertebrata</taxon>
        <taxon>Euteleostomi</taxon>
        <taxon>Actinopterygii</taxon>
        <taxon>Neopterygii</taxon>
        <taxon>Teleostei</taxon>
        <taxon>Neoteleostei</taxon>
        <taxon>Acanthomorphata</taxon>
        <taxon>Eupercaria</taxon>
        <taxon>Centrarchiformes</taxon>
        <taxon>Terapontoidei</taxon>
        <taxon>Terapontidae</taxon>
        <taxon>Scortum</taxon>
    </lineage>
</organism>
<sequence length="1025" mass="114536">MGVCYRWIMVCVLLPLVLAVLLTESSASLSPSGGAAQVTQCPPRWLLFGQRCFFFYPLWSSWSEAESVCSQTGGNLASLHTPEERQFVRQLADTHVPVWLGGHQVQQSTSWFWSDDSPFRIRNWTNQRLEKNREGGACMQMEPKSGELFGAPCGELGFYICATRTSFKVVSSDRKPAEPGILSGLSLFDVVWGYSDSLAEEILRSSSILRALRSDRLTRRCYDIFIQQEALYLHRVSSSLEVVIRALQEADDVRSLLLDTFKHYSGRNQSLLASPPPQWLLSSLRSFHSVVSEEPVYWLVALSARASLRSLLTGEHLFSEPSAPPVSGSEVKGDGLLWEWREENLKEVAWMHRYTYSKVMEEHQDRMDVFKAVNIFREHMMNQKSFYKAMVKCKVCVPAAEIMTSATDDEEESYEEATQKAQMHPGRQAEVEPARREALLEVRGGQQDEPGLALSPDGPGASPEPLPSLSHTPDGNASHRHTGFRHAEETGRYKRQEVNIHGVRVKEEEEPMEVDTLVVSDLAHDRPVVNEMTPTSPSHRLFSIKTEEQGSNKMEDQLQPGAEMADKRMHSLKLEDIFYSGGCQPGSKTVGSLVSGANKFQVRVKTEATKTGDQLLSGAKMEDQLLFKAKMAERPFSATKMTNKFLTGVKMEDQFPSGAKTENQLLLGAKMEDRLLPGAKMVDQVFSGAKTEEQLFFGAKMEDQCLRAVLWQDMSVNLASTLLHQLSESKKVLHKEKETEKGKYKYERVSKSSSRPVERTTPPIRSSPVLKVNVDPLRSSPLLSSQEPPHETKISLSRDQTTGCSYFYRCHVVCGFETDGRALFQSHMTEHRQWEHGAFSLHCCMATGAAGSLPGSSPRQPVPVRPVRPPDEDSQQAGGARPGSAHGRSAFTWAMTFAPYSAKRRTALDSLRLHCKVKHPGDVHTHRRRRARRQSALEQTPAAAAHTGDKHTLCCCPPPPPLCLLFIPRCLITGGVEGAVSSPPHHHPHFSEASLLPSLLLLLLLLFLQQALLPRLPWSDHVFVK</sequence>
<dbReference type="Proteomes" id="UP000831701">
    <property type="component" value="Chromosome 2"/>
</dbReference>
<reference evidence="1" key="1">
    <citation type="submission" date="2022-04" db="EMBL/GenBank/DDBJ databases">
        <title>Jade perch genome.</title>
        <authorList>
            <person name="Chao B."/>
        </authorList>
    </citation>
    <scope>NUCLEOTIDE SEQUENCE</scope>
    <source>
        <strain evidence="1">CB-2022</strain>
    </source>
</reference>
<proteinExistence type="predicted"/>
<protein>
    <submittedName>
        <fullName evidence="1">Uncharacterized protein</fullName>
    </submittedName>
</protein>
<gene>
    <name evidence="1" type="ORF">L3Q82_016585</name>
</gene>
<feature type="non-terminal residue" evidence="1">
    <location>
        <position position="1025"/>
    </location>
</feature>
<accession>A0ACB8X7X7</accession>
<evidence type="ECO:0000313" key="2">
    <source>
        <dbReference type="Proteomes" id="UP000831701"/>
    </source>
</evidence>
<evidence type="ECO:0000313" key="1">
    <source>
        <dbReference type="EMBL" id="KAI3376056.1"/>
    </source>
</evidence>
<comment type="caution">
    <text evidence="1">The sequence shown here is derived from an EMBL/GenBank/DDBJ whole genome shotgun (WGS) entry which is preliminary data.</text>
</comment>
<dbReference type="EMBL" id="CM041532">
    <property type="protein sequence ID" value="KAI3376056.1"/>
    <property type="molecule type" value="Genomic_DNA"/>
</dbReference>